<dbReference type="AlphaFoldDB" id="A0A7G2E8Y9"/>
<organism evidence="2 3">
    <name type="scientific">Arabidopsis thaliana</name>
    <name type="common">Mouse-ear cress</name>
    <dbReference type="NCBI Taxonomy" id="3702"/>
    <lineage>
        <taxon>Eukaryota</taxon>
        <taxon>Viridiplantae</taxon>
        <taxon>Streptophyta</taxon>
        <taxon>Embryophyta</taxon>
        <taxon>Tracheophyta</taxon>
        <taxon>Spermatophyta</taxon>
        <taxon>Magnoliopsida</taxon>
        <taxon>eudicotyledons</taxon>
        <taxon>Gunneridae</taxon>
        <taxon>Pentapetalae</taxon>
        <taxon>rosids</taxon>
        <taxon>malvids</taxon>
        <taxon>Brassicales</taxon>
        <taxon>Brassicaceae</taxon>
        <taxon>Camelineae</taxon>
        <taxon>Arabidopsis</taxon>
    </lineage>
</organism>
<dbReference type="EMBL" id="LR881467">
    <property type="protein sequence ID" value="CAD5318093.1"/>
    <property type="molecule type" value="Genomic_DNA"/>
</dbReference>
<feature type="region of interest" description="Disordered" evidence="1">
    <location>
        <begin position="101"/>
        <end position="212"/>
    </location>
</feature>
<name>A0A7G2E8Y9_ARATH</name>
<evidence type="ECO:0000313" key="2">
    <source>
        <dbReference type="EMBL" id="CAD5318093.1"/>
    </source>
</evidence>
<feature type="compositionally biased region" description="Polar residues" evidence="1">
    <location>
        <begin position="130"/>
        <end position="143"/>
    </location>
</feature>
<sequence>MNIYRFSVHISFCFSVKLKVLIDGLQPITKETVVDFPGGSEALITLDYKNLKNHCLHYNRLTHEQKDCPDLIFEKEKNAGNKSSAFSQTLKTASRNFYTPRDNFLAPKERSEKSGSYNKIYEDSNRHSRQSNTLSVWTSTQRDSVPPTDRHPHSRRSAERSFDRAPSRDLVSHYPSRRSSYHPRNSQQQWREKHKSDFASQFELSDSSRRRRTTLEKNVKNIGQQSSYPFQANPATRRRLSPIEVGFPPQIIPTKEQVMSELQEVTVQYTTCADPTESAARKQRVLQGEARNLMANTANLIIQAATVSTSSTQPNEVINQYKERLNVREEQVQNSVPTREHTKRGRGRPPSKNGTKPAPKLLGVRTEKRNLTAGSPKKTPHQRCSPQKVTNLAGPSTVNRNPEENLPPQLVQFPKLVLLNHEYMLPQRSN</sequence>
<feature type="region of interest" description="Disordered" evidence="1">
    <location>
        <begin position="323"/>
        <end position="407"/>
    </location>
</feature>
<reference evidence="2 3" key="1">
    <citation type="submission" date="2020-09" db="EMBL/GenBank/DDBJ databases">
        <authorList>
            <person name="Ashkenazy H."/>
        </authorList>
    </citation>
    <scope>NUCLEOTIDE SEQUENCE [LARGE SCALE GENOMIC DNA]</scope>
    <source>
        <strain evidence="3">cv. Cdm-0</strain>
    </source>
</reference>
<dbReference type="Proteomes" id="UP000516314">
    <property type="component" value="Chromosome 2"/>
</dbReference>
<evidence type="ECO:0000313" key="3">
    <source>
        <dbReference type="Proteomes" id="UP000516314"/>
    </source>
</evidence>
<evidence type="ECO:0000256" key="1">
    <source>
        <dbReference type="SAM" id="MobiDB-lite"/>
    </source>
</evidence>
<accession>A0A7G2E8Y9</accession>
<gene>
    <name evidence="2" type="ORF">AT9943_LOCUS6333</name>
</gene>
<protein>
    <submittedName>
        <fullName evidence="2">(thale cress) hypothetical protein</fullName>
    </submittedName>
</protein>
<proteinExistence type="predicted"/>
<feature type="compositionally biased region" description="Polar residues" evidence="1">
    <location>
        <begin position="382"/>
        <end position="400"/>
    </location>
</feature>
<feature type="compositionally biased region" description="Basic and acidic residues" evidence="1">
    <location>
        <begin position="148"/>
        <end position="171"/>
    </location>
</feature>